<accession>A0A6J7WUN2</accession>
<sequence length="76" mass="8929">MNFDVLINALMDNVKDADARSNIYREILESCDYSERDSLEEVMGIDTAFDIVAEDFIDDEEEEEYEEDDDYDIDDE</sequence>
<evidence type="ECO:0000256" key="1">
    <source>
        <dbReference type="SAM" id="MobiDB-lite"/>
    </source>
</evidence>
<protein>
    <submittedName>
        <fullName evidence="2">Uncharacterized protein</fullName>
    </submittedName>
</protein>
<name>A0A6J7WUN2_9CAUD</name>
<feature type="region of interest" description="Disordered" evidence="1">
    <location>
        <begin position="56"/>
        <end position="76"/>
    </location>
</feature>
<reference evidence="2" key="1">
    <citation type="submission" date="2020-05" db="EMBL/GenBank/DDBJ databases">
        <authorList>
            <person name="Chiriac C."/>
            <person name="Salcher M."/>
            <person name="Ghai R."/>
            <person name="Kavagutti S V."/>
        </authorList>
    </citation>
    <scope>NUCLEOTIDE SEQUENCE</scope>
</reference>
<organism evidence="2">
    <name type="scientific">uncultured Caudovirales phage</name>
    <dbReference type="NCBI Taxonomy" id="2100421"/>
    <lineage>
        <taxon>Viruses</taxon>
        <taxon>Duplodnaviria</taxon>
        <taxon>Heunggongvirae</taxon>
        <taxon>Uroviricota</taxon>
        <taxon>Caudoviricetes</taxon>
        <taxon>Peduoviridae</taxon>
        <taxon>Maltschvirus</taxon>
        <taxon>Maltschvirus maltsch</taxon>
    </lineage>
</organism>
<proteinExistence type="predicted"/>
<evidence type="ECO:0000313" key="2">
    <source>
        <dbReference type="EMBL" id="CAB5221457.1"/>
    </source>
</evidence>
<dbReference type="EMBL" id="LR798287">
    <property type="protein sequence ID" value="CAB5221457.1"/>
    <property type="molecule type" value="Genomic_DNA"/>
</dbReference>
<gene>
    <name evidence="2" type="ORF">UFOVP245_160</name>
</gene>